<proteinExistence type="predicted"/>
<dbReference type="EMBL" id="AOSG01000009">
    <property type="protein sequence ID" value="EOR72511.1"/>
    <property type="molecule type" value="Genomic_DNA"/>
</dbReference>
<name>A0A9P2WS45_THEFU</name>
<gene>
    <name evidence="2" type="ORF">TM51_02290</name>
</gene>
<dbReference type="InterPro" id="IPR001387">
    <property type="entry name" value="Cro/C1-type_HTH"/>
</dbReference>
<accession>A0A9P2WS45</accession>
<keyword evidence="3" id="KW-1185">Reference proteome</keyword>
<dbReference type="Pfam" id="PF13560">
    <property type="entry name" value="HTH_31"/>
    <property type="match status" value="1"/>
</dbReference>
<dbReference type="Proteomes" id="UP000014184">
    <property type="component" value="Unassembled WGS sequence"/>
</dbReference>
<dbReference type="SUPFAM" id="SSF47413">
    <property type="entry name" value="lambda repressor-like DNA-binding domains"/>
    <property type="match status" value="1"/>
</dbReference>
<dbReference type="InterPro" id="IPR043917">
    <property type="entry name" value="DUF5753"/>
</dbReference>
<dbReference type="RefSeq" id="WP_016188152.1">
    <property type="nucleotide sequence ID" value="NZ_AOSG01000009.1"/>
</dbReference>
<dbReference type="Pfam" id="PF19054">
    <property type="entry name" value="DUF5753"/>
    <property type="match status" value="1"/>
</dbReference>
<keyword evidence="2" id="KW-0238">DNA-binding</keyword>
<organism evidence="2 3">
    <name type="scientific">Thermobifida fusca TM51</name>
    <dbReference type="NCBI Taxonomy" id="1169414"/>
    <lineage>
        <taxon>Bacteria</taxon>
        <taxon>Bacillati</taxon>
        <taxon>Actinomycetota</taxon>
        <taxon>Actinomycetes</taxon>
        <taxon>Streptosporangiales</taxon>
        <taxon>Nocardiopsidaceae</taxon>
        <taxon>Thermobifida</taxon>
    </lineage>
</organism>
<dbReference type="GO" id="GO:0003677">
    <property type="term" value="F:DNA binding"/>
    <property type="evidence" value="ECO:0007669"/>
    <property type="project" value="UniProtKB-KW"/>
</dbReference>
<feature type="domain" description="HTH cro/C1-type" evidence="1">
    <location>
        <begin position="16"/>
        <end position="71"/>
    </location>
</feature>
<evidence type="ECO:0000313" key="3">
    <source>
        <dbReference type="Proteomes" id="UP000014184"/>
    </source>
</evidence>
<evidence type="ECO:0000313" key="2">
    <source>
        <dbReference type="EMBL" id="EOR72511.1"/>
    </source>
</evidence>
<comment type="caution">
    <text evidence="2">The sequence shown here is derived from an EMBL/GenBank/DDBJ whole genome shotgun (WGS) entry which is preliminary data.</text>
</comment>
<dbReference type="SMART" id="SM00530">
    <property type="entry name" value="HTH_XRE"/>
    <property type="match status" value="1"/>
</dbReference>
<evidence type="ECO:0000259" key="1">
    <source>
        <dbReference type="PROSITE" id="PS50943"/>
    </source>
</evidence>
<sequence length="281" mass="32038">MVARMPVRRRYLVIQLKRLRREAGLSQDEVWKALGWSRAKLQRLEAGDFQRLKAGDIMALCQVYKADKAIAEELIQIARDSRAEKPWWIRYKDVLPGAFLGLEAEATLIQEYNIALVPGLLQTRDYATALMRTSVDIHGEEEVQRRLEIRAERQRTVLDREEPPMVMAVIDEAAIRRQIGGVETMKAQVRHLLELSERPRIDIQILPFSAGAHAAAGVPFTILGFDGTDAAGSVVYLESHKDGYYLDTDEEIVRYRLIFSRTQGSAMSVEDSRIFLERLLT</sequence>
<reference evidence="2 3" key="1">
    <citation type="journal article" date="2013" name="Genome Announc.">
        <title>Draft Genome Sequence of the Lignocellulose Decomposer Thermobifida fusca Strain TM51.</title>
        <authorList>
            <person name="Toth A."/>
            <person name="Barna T."/>
            <person name="Nagy I."/>
            <person name="Horvath B."/>
            <person name="Nagy I."/>
            <person name="Tancsics A."/>
            <person name="Kriszt B."/>
            <person name="Baka E."/>
            <person name="Fekete C."/>
            <person name="Kukolya J."/>
        </authorList>
    </citation>
    <scope>NUCLEOTIDE SEQUENCE [LARGE SCALE GENOMIC DNA]</scope>
    <source>
        <strain evidence="2 3">TM51</strain>
    </source>
</reference>
<dbReference type="AlphaFoldDB" id="A0A9P2WS45"/>
<dbReference type="CDD" id="cd00093">
    <property type="entry name" value="HTH_XRE"/>
    <property type="match status" value="1"/>
</dbReference>
<dbReference type="PROSITE" id="PS50943">
    <property type="entry name" value="HTH_CROC1"/>
    <property type="match status" value="1"/>
</dbReference>
<protein>
    <submittedName>
        <fullName evidence="2">Helix-hairpin-helix DNA-binding motif-containing protein</fullName>
    </submittedName>
</protein>
<dbReference type="Gene3D" id="1.10.260.40">
    <property type="entry name" value="lambda repressor-like DNA-binding domains"/>
    <property type="match status" value="1"/>
</dbReference>
<dbReference type="InterPro" id="IPR010982">
    <property type="entry name" value="Lambda_DNA-bd_dom_sf"/>
</dbReference>